<protein>
    <submittedName>
        <fullName evidence="2">UvrB/UvrC motif-containing protein</fullName>
    </submittedName>
</protein>
<evidence type="ECO:0000313" key="3">
    <source>
        <dbReference type="Proteomes" id="UP001597231"/>
    </source>
</evidence>
<dbReference type="InterPro" id="IPR036876">
    <property type="entry name" value="UVR_dom_sf"/>
</dbReference>
<name>A0ABW3U256_9BACL</name>
<dbReference type="InterPro" id="IPR025542">
    <property type="entry name" value="YacH"/>
</dbReference>
<dbReference type="RefSeq" id="WP_336823148.1">
    <property type="nucleotide sequence ID" value="NZ_JBHTLT010000134.1"/>
</dbReference>
<gene>
    <name evidence="2" type="ORF">ACFQ38_18330</name>
</gene>
<dbReference type="InterPro" id="IPR001943">
    <property type="entry name" value="UVR_dom"/>
</dbReference>
<organism evidence="2 3">
    <name type="scientific">Sporosarcina contaminans</name>
    <dbReference type="NCBI Taxonomy" id="633403"/>
    <lineage>
        <taxon>Bacteria</taxon>
        <taxon>Bacillati</taxon>
        <taxon>Bacillota</taxon>
        <taxon>Bacilli</taxon>
        <taxon>Bacillales</taxon>
        <taxon>Caryophanaceae</taxon>
        <taxon>Sporosarcina</taxon>
    </lineage>
</organism>
<dbReference type="PANTHER" id="PTHR38430">
    <property type="entry name" value="PROTEIN-ARGININE KINASE ACTIVATOR PROTEIN"/>
    <property type="match status" value="1"/>
</dbReference>
<accession>A0ABW3U256</accession>
<dbReference type="Proteomes" id="UP001597231">
    <property type="component" value="Unassembled WGS sequence"/>
</dbReference>
<dbReference type="Pfam" id="PF02151">
    <property type="entry name" value="UVR"/>
    <property type="match status" value="1"/>
</dbReference>
<dbReference type="Gene3D" id="4.10.860.10">
    <property type="entry name" value="UVR domain"/>
    <property type="match status" value="1"/>
</dbReference>
<evidence type="ECO:0000313" key="2">
    <source>
        <dbReference type="EMBL" id="MFD1207060.1"/>
    </source>
</evidence>
<dbReference type="EMBL" id="JBHTLT010000134">
    <property type="protein sequence ID" value="MFD1207060.1"/>
    <property type="molecule type" value="Genomic_DNA"/>
</dbReference>
<keyword evidence="3" id="KW-1185">Reference proteome</keyword>
<reference evidence="3" key="1">
    <citation type="journal article" date="2019" name="Int. J. Syst. Evol. Microbiol.">
        <title>The Global Catalogue of Microorganisms (GCM) 10K type strain sequencing project: providing services to taxonomists for standard genome sequencing and annotation.</title>
        <authorList>
            <consortium name="The Broad Institute Genomics Platform"/>
            <consortium name="The Broad Institute Genome Sequencing Center for Infectious Disease"/>
            <person name="Wu L."/>
            <person name="Ma J."/>
        </authorList>
    </citation>
    <scope>NUCLEOTIDE SEQUENCE [LARGE SCALE GENOMIC DNA]</scope>
    <source>
        <strain evidence="3">CCUG 53915</strain>
    </source>
</reference>
<dbReference type="SUPFAM" id="SSF46600">
    <property type="entry name" value="C-terminal UvrC-binding domain of UvrB"/>
    <property type="match status" value="1"/>
</dbReference>
<evidence type="ECO:0000259" key="1">
    <source>
        <dbReference type="PROSITE" id="PS50151"/>
    </source>
</evidence>
<proteinExistence type="predicted"/>
<sequence>MMNCDNCKERPASVIFTQESMSGTSERHLCEKCAFQSQMFQFDPNQEPLSIQQFLSHWFGGTEFQPYQQTRESAPEGPKCPECELTFKRFMEIGKFGCPTCYDTFRDKLPRILGKLHNGHTKHVGKIPISFNEHFALKKKIEEIRVRMQDAIAEERFEEAAILRDEVNELKQRLSESGDGGANGHVN</sequence>
<dbReference type="PANTHER" id="PTHR38430:SF1">
    <property type="entry name" value="PROTEIN-ARGININE KINASE ACTIVATOR PROTEIN"/>
    <property type="match status" value="1"/>
</dbReference>
<feature type="domain" description="UVR" evidence="1">
    <location>
        <begin position="138"/>
        <end position="173"/>
    </location>
</feature>
<dbReference type="PIRSF" id="PIRSF015034">
    <property type="entry name" value="YacH"/>
    <property type="match status" value="1"/>
</dbReference>
<dbReference type="PROSITE" id="PS50151">
    <property type="entry name" value="UVR"/>
    <property type="match status" value="1"/>
</dbReference>
<comment type="caution">
    <text evidence="2">The sequence shown here is derived from an EMBL/GenBank/DDBJ whole genome shotgun (WGS) entry which is preliminary data.</text>
</comment>